<dbReference type="EMBL" id="QMEB01000377">
    <property type="protein sequence ID" value="NMG23016.1"/>
    <property type="molecule type" value="Genomic_DNA"/>
</dbReference>
<dbReference type="PANTHER" id="PTHR34139:SF1">
    <property type="entry name" value="RNASE MJ1380-RELATED"/>
    <property type="match status" value="1"/>
</dbReference>
<sequence length="112" mass="13089">MRDDRLYLSNIFECIERIESYTRDGKEVFLQTTIIQDAVIRNFEIIGEATKRLSPEIRAVYPDVPWQQVAGFRDVLIHDYLKVNLNRVWGVIEQNLPQLKATIEAILQELGK</sequence>
<organism evidence="7 8">
    <name type="scientific">Brasilonema bromeliae SPC951</name>
    <dbReference type="NCBI Taxonomy" id="385972"/>
    <lineage>
        <taxon>Bacteria</taxon>
        <taxon>Bacillati</taxon>
        <taxon>Cyanobacteriota</taxon>
        <taxon>Cyanophyceae</taxon>
        <taxon>Nostocales</taxon>
        <taxon>Scytonemataceae</taxon>
        <taxon>Brasilonema</taxon>
        <taxon>Bromeliae group (in: Brasilonema)</taxon>
    </lineage>
</organism>
<evidence type="ECO:0000313" key="8">
    <source>
        <dbReference type="Proteomes" id="UP000718564"/>
    </source>
</evidence>
<keyword evidence="8" id="KW-1185">Reference proteome</keyword>
<comment type="caution">
    <text evidence="7">The sequence shown here is derived from an EMBL/GenBank/DDBJ whole genome shotgun (WGS) entry which is preliminary data.</text>
</comment>
<name>A0ABX1PFA7_9CYAN</name>
<keyword evidence="3" id="KW-0540">Nuclease</keyword>
<proteinExistence type="inferred from homology"/>
<keyword evidence="4" id="KW-0547">Nucleotide-binding</keyword>
<dbReference type="Gene3D" id="1.20.120.580">
    <property type="entry name" value="bsu32300-like"/>
    <property type="match status" value="1"/>
</dbReference>
<evidence type="ECO:0000313" key="7">
    <source>
        <dbReference type="EMBL" id="NMG23016.1"/>
    </source>
</evidence>
<keyword evidence="5" id="KW-0378">Hydrolase</keyword>
<reference evidence="7 8" key="1">
    <citation type="submission" date="2018-06" db="EMBL/GenBank/DDBJ databases">
        <title>Comparative genomics of Brasilonema spp. strains.</title>
        <authorList>
            <person name="Alvarenga D.O."/>
            <person name="Fiore M.F."/>
            <person name="Varani A.M."/>
        </authorList>
    </citation>
    <scope>NUCLEOTIDE SEQUENCE [LARGE SCALE GENOMIC DNA]</scope>
    <source>
        <strain evidence="7 8">SPC951</strain>
    </source>
</reference>
<evidence type="ECO:0000256" key="4">
    <source>
        <dbReference type="ARBA" id="ARBA00022741"/>
    </source>
</evidence>
<comment type="similarity">
    <text evidence="6">Belongs to the HepT RNase toxin family.</text>
</comment>
<dbReference type="RefSeq" id="WP_169158183.1">
    <property type="nucleotide sequence ID" value="NZ_CAWPJE010000406.1"/>
</dbReference>
<dbReference type="InterPro" id="IPR037038">
    <property type="entry name" value="HepT-like_sf"/>
</dbReference>
<accession>A0ABX1PFA7</accession>
<evidence type="ECO:0000256" key="1">
    <source>
        <dbReference type="ARBA" id="ARBA00022553"/>
    </source>
</evidence>
<dbReference type="InterPro" id="IPR008201">
    <property type="entry name" value="HepT-like"/>
</dbReference>
<evidence type="ECO:0000256" key="5">
    <source>
        <dbReference type="ARBA" id="ARBA00022801"/>
    </source>
</evidence>
<dbReference type="Proteomes" id="UP000718564">
    <property type="component" value="Unassembled WGS sequence"/>
</dbReference>
<dbReference type="Pfam" id="PF01934">
    <property type="entry name" value="HepT-like"/>
    <property type="match status" value="1"/>
</dbReference>
<keyword evidence="2" id="KW-1277">Toxin-antitoxin system</keyword>
<dbReference type="PANTHER" id="PTHR34139">
    <property type="entry name" value="UPF0331 PROTEIN MJ0127"/>
    <property type="match status" value="1"/>
</dbReference>
<dbReference type="InterPro" id="IPR051813">
    <property type="entry name" value="HepT_RNase_toxin"/>
</dbReference>
<evidence type="ECO:0000256" key="6">
    <source>
        <dbReference type="ARBA" id="ARBA00024207"/>
    </source>
</evidence>
<protein>
    <submittedName>
        <fullName evidence="7">DUF86 domain-containing protein</fullName>
    </submittedName>
</protein>
<gene>
    <name evidence="7" type="ORF">DP116_27770</name>
</gene>
<keyword evidence="1" id="KW-0597">Phosphoprotein</keyword>
<evidence type="ECO:0000256" key="3">
    <source>
        <dbReference type="ARBA" id="ARBA00022722"/>
    </source>
</evidence>
<evidence type="ECO:0000256" key="2">
    <source>
        <dbReference type="ARBA" id="ARBA00022649"/>
    </source>
</evidence>